<dbReference type="EMBL" id="MCFA01000019">
    <property type="protein sequence ID" value="ORY16286.1"/>
    <property type="molecule type" value="Genomic_DNA"/>
</dbReference>
<dbReference type="STRING" id="1231657.A0A1Y2A1B4"/>
<accession>A0A1Y2A1B4</accession>
<evidence type="ECO:0000313" key="3">
    <source>
        <dbReference type="Proteomes" id="UP000193144"/>
    </source>
</evidence>
<proteinExistence type="predicted"/>
<name>A0A1Y2A1B4_9PLEO</name>
<sequence length="501" mass="57653">MSSHLHPHDLYAKKWNPLFSEYRVIAKEGKSYVETIRESGVDVDSTSIGFWDYESRLDLEEARDFCIKASVESLLSRSAPDRRTIWLDERFYPVGTPRVIDNPLCAADFYTLSKERRFDHAKKPDAHRRLIYMFEPDPHSLRALIETASVQEIWALREAIAGYFAMRTRFGVTIPTRGLKTFRLEFHLPYFVLTPSTVPPRAPRDAGSPSREWTDLDFLEFPQPRGTLPEEEPFCRWGMQDAQFSLVLSGPDHFRWTAYAFANTGDNEDNPEGENECFSYEPGEVHSDPIVQDGSTDANKPIWDPREYFLFVVEKRTDRALREWTSLIDKLERSVKRYKFTHPLDSSEHSTSDNWVLKVIDLVLQLQDRLTETVEVCARFHTTDGDTCYFSGMEVEEARLSLGAIRQHFDQLSQLSQSLGRLEKKCNKYAKALQIRLNQANAQTTREVNRTTAAAYENALHNSTITEIALLSQTSCPSNAAYGHSQSVCSSHLFLGMRWFF</sequence>
<gene>
    <name evidence="2" type="ORF">BCR34DRAFT_584494</name>
</gene>
<keyword evidence="3" id="KW-1185">Reference proteome</keyword>
<protein>
    <submittedName>
        <fullName evidence="2">Uncharacterized protein</fullName>
    </submittedName>
</protein>
<dbReference type="AlphaFoldDB" id="A0A1Y2A1B4"/>
<evidence type="ECO:0000313" key="2">
    <source>
        <dbReference type="EMBL" id="ORY16286.1"/>
    </source>
</evidence>
<comment type="caution">
    <text evidence="2">The sequence shown here is derived from an EMBL/GenBank/DDBJ whole genome shotgun (WGS) entry which is preliminary data.</text>
</comment>
<dbReference type="Proteomes" id="UP000193144">
    <property type="component" value="Unassembled WGS sequence"/>
</dbReference>
<keyword evidence="1" id="KW-0175">Coiled coil</keyword>
<organism evidence="2 3">
    <name type="scientific">Clohesyomyces aquaticus</name>
    <dbReference type="NCBI Taxonomy" id="1231657"/>
    <lineage>
        <taxon>Eukaryota</taxon>
        <taxon>Fungi</taxon>
        <taxon>Dikarya</taxon>
        <taxon>Ascomycota</taxon>
        <taxon>Pezizomycotina</taxon>
        <taxon>Dothideomycetes</taxon>
        <taxon>Pleosporomycetidae</taxon>
        <taxon>Pleosporales</taxon>
        <taxon>Lindgomycetaceae</taxon>
        <taxon>Clohesyomyces</taxon>
    </lineage>
</organism>
<dbReference type="OrthoDB" id="5428055at2759"/>
<evidence type="ECO:0000256" key="1">
    <source>
        <dbReference type="SAM" id="Coils"/>
    </source>
</evidence>
<feature type="coiled-coil region" evidence="1">
    <location>
        <begin position="405"/>
        <end position="432"/>
    </location>
</feature>
<reference evidence="2 3" key="1">
    <citation type="submission" date="2016-07" db="EMBL/GenBank/DDBJ databases">
        <title>Pervasive Adenine N6-methylation of Active Genes in Fungi.</title>
        <authorList>
            <consortium name="DOE Joint Genome Institute"/>
            <person name="Mondo S.J."/>
            <person name="Dannebaum R.O."/>
            <person name="Kuo R.C."/>
            <person name="Labutti K."/>
            <person name="Haridas S."/>
            <person name="Kuo A."/>
            <person name="Salamov A."/>
            <person name="Ahrendt S.R."/>
            <person name="Lipzen A."/>
            <person name="Sullivan W."/>
            <person name="Andreopoulos W.B."/>
            <person name="Clum A."/>
            <person name="Lindquist E."/>
            <person name="Daum C."/>
            <person name="Ramamoorthy G.K."/>
            <person name="Gryganskyi A."/>
            <person name="Culley D."/>
            <person name="Magnuson J.K."/>
            <person name="James T.Y."/>
            <person name="O'Malley M.A."/>
            <person name="Stajich J.E."/>
            <person name="Spatafora J.W."/>
            <person name="Visel A."/>
            <person name="Grigoriev I.V."/>
        </authorList>
    </citation>
    <scope>NUCLEOTIDE SEQUENCE [LARGE SCALE GENOMIC DNA]</scope>
    <source>
        <strain evidence="2 3">CBS 115471</strain>
    </source>
</reference>